<dbReference type="Pfam" id="PF00126">
    <property type="entry name" value="HTH_1"/>
    <property type="match status" value="1"/>
</dbReference>
<dbReference type="InterPro" id="IPR036390">
    <property type="entry name" value="WH_DNA-bd_sf"/>
</dbReference>
<dbReference type="GO" id="GO:0000976">
    <property type="term" value="F:transcription cis-regulatory region binding"/>
    <property type="evidence" value="ECO:0007669"/>
    <property type="project" value="TreeGrafter"/>
</dbReference>
<dbReference type="PROSITE" id="PS50931">
    <property type="entry name" value="HTH_LYSR"/>
    <property type="match status" value="1"/>
</dbReference>
<reference evidence="7" key="1">
    <citation type="submission" date="2015-01" db="EMBL/GenBank/DDBJ databases">
        <authorList>
            <person name="Aslett A.Martin."/>
            <person name="De Silva Nishadi"/>
        </authorList>
    </citation>
    <scope>NUCLEOTIDE SEQUENCE [LARGE SCALE GENOMIC DNA]</scope>
    <source>
        <strain evidence="7">UMC4404</strain>
    </source>
</reference>
<protein>
    <submittedName>
        <fullName evidence="6">Transcriptional regulator LysR family</fullName>
    </submittedName>
</protein>
<dbReference type="InterPro" id="IPR005119">
    <property type="entry name" value="LysR_subst-bd"/>
</dbReference>
<sequence length="294" mass="34068">MIDFRLKTFIDLCETKSYTKTAKRLCITQPAVSQHIKYIESKYNIKLFDYIGKNLTLTKLGQDFLNNILKLKTMSLSIENNLKNSKCISKSLSFGATRSIGEFVMPNIIKNYLKDCPNANLSMVVDNTKTLLDMLKKGVLEFCFIEGHFNKADYETHLFSYEDFIFIASPKNHLAKKSNLSIEDLFGENLILREQGSGSRDIFELWLYEQNYSNKNFNSLLQVGNINLIKDLVKNNFGISIIYKVAVMDELEKNELIMLDINSMKLSHEFNFIYLKDSIFASEYVDFFNKINNF</sequence>
<dbReference type="GO" id="GO:0003700">
    <property type="term" value="F:DNA-binding transcription factor activity"/>
    <property type="evidence" value="ECO:0007669"/>
    <property type="project" value="InterPro"/>
</dbReference>
<dbReference type="PANTHER" id="PTHR30126">
    <property type="entry name" value="HTH-TYPE TRANSCRIPTIONAL REGULATOR"/>
    <property type="match status" value="1"/>
</dbReference>
<accession>A0A9P1P9M5</accession>
<evidence type="ECO:0000256" key="4">
    <source>
        <dbReference type="ARBA" id="ARBA00023163"/>
    </source>
</evidence>
<dbReference type="InterPro" id="IPR000847">
    <property type="entry name" value="LysR_HTH_N"/>
</dbReference>
<dbReference type="PANTHER" id="PTHR30126:SF39">
    <property type="entry name" value="HTH-TYPE TRANSCRIPTIONAL REGULATOR CYSL"/>
    <property type="match status" value="1"/>
</dbReference>
<evidence type="ECO:0000256" key="2">
    <source>
        <dbReference type="ARBA" id="ARBA00023015"/>
    </source>
</evidence>
<dbReference type="InterPro" id="IPR036388">
    <property type="entry name" value="WH-like_DNA-bd_sf"/>
</dbReference>
<dbReference type="RefSeq" id="WP_021129507.1">
    <property type="nucleotide sequence ID" value="NZ_CDNF01000003.1"/>
</dbReference>
<keyword evidence="2" id="KW-0805">Transcription regulation</keyword>
<evidence type="ECO:0000259" key="5">
    <source>
        <dbReference type="PROSITE" id="PS50931"/>
    </source>
</evidence>
<comment type="caution">
    <text evidence="6">The sequence shown here is derived from an EMBL/GenBank/DDBJ whole genome shotgun (WGS) entry which is preliminary data.</text>
</comment>
<gene>
    <name evidence="6" type="primary">cysL_2</name>
    <name evidence="6" type="ORF">UMC4404_17351</name>
</gene>
<dbReference type="PRINTS" id="PR00039">
    <property type="entry name" value="HTHLYSR"/>
</dbReference>
<dbReference type="SUPFAM" id="SSF53850">
    <property type="entry name" value="Periplasmic binding protein-like II"/>
    <property type="match status" value="1"/>
</dbReference>
<feature type="domain" description="HTH lysR-type" evidence="5">
    <location>
        <begin position="1"/>
        <end position="58"/>
    </location>
</feature>
<dbReference type="Gene3D" id="3.40.190.10">
    <property type="entry name" value="Periplasmic binding protein-like II"/>
    <property type="match status" value="2"/>
</dbReference>
<evidence type="ECO:0000313" key="7">
    <source>
        <dbReference type="Proteomes" id="UP000049685"/>
    </source>
</evidence>
<name>A0A9P1P9M5_PARSO</name>
<comment type="similarity">
    <text evidence="1">Belongs to the LysR transcriptional regulatory family.</text>
</comment>
<evidence type="ECO:0000313" key="6">
    <source>
        <dbReference type="EMBL" id="CEO33755.1"/>
    </source>
</evidence>
<evidence type="ECO:0000256" key="3">
    <source>
        <dbReference type="ARBA" id="ARBA00023125"/>
    </source>
</evidence>
<dbReference type="Gene3D" id="1.10.10.10">
    <property type="entry name" value="Winged helix-like DNA-binding domain superfamily/Winged helix DNA-binding domain"/>
    <property type="match status" value="1"/>
</dbReference>
<dbReference type="EMBL" id="CDNY01000003">
    <property type="protein sequence ID" value="CEO33755.1"/>
    <property type="molecule type" value="Genomic_DNA"/>
</dbReference>
<evidence type="ECO:0000256" key="1">
    <source>
        <dbReference type="ARBA" id="ARBA00009437"/>
    </source>
</evidence>
<dbReference type="Proteomes" id="UP000049685">
    <property type="component" value="Unassembled WGS sequence"/>
</dbReference>
<proteinExistence type="inferred from homology"/>
<keyword evidence="4" id="KW-0804">Transcription</keyword>
<organism evidence="6 7">
    <name type="scientific">Paraclostridium sordellii</name>
    <name type="common">Clostridium sordellii</name>
    <dbReference type="NCBI Taxonomy" id="1505"/>
    <lineage>
        <taxon>Bacteria</taxon>
        <taxon>Bacillati</taxon>
        <taxon>Bacillota</taxon>
        <taxon>Clostridia</taxon>
        <taxon>Peptostreptococcales</taxon>
        <taxon>Peptostreptococcaceae</taxon>
        <taxon>Paraclostridium</taxon>
    </lineage>
</organism>
<dbReference type="AlphaFoldDB" id="A0A9P1P9M5"/>
<dbReference type="SUPFAM" id="SSF46785">
    <property type="entry name" value="Winged helix' DNA-binding domain"/>
    <property type="match status" value="1"/>
</dbReference>
<dbReference type="Pfam" id="PF03466">
    <property type="entry name" value="LysR_substrate"/>
    <property type="match status" value="1"/>
</dbReference>
<keyword evidence="3" id="KW-0238">DNA-binding</keyword>